<proteinExistence type="predicted"/>
<dbReference type="PANTHER" id="PTHR33744">
    <property type="entry name" value="CARBOHYDRATE DIACID REGULATOR"/>
    <property type="match status" value="1"/>
</dbReference>
<evidence type="ECO:0000259" key="2">
    <source>
        <dbReference type="Pfam" id="PF07905"/>
    </source>
</evidence>
<evidence type="ECO:0000313" key="4">
    <source>
        <dbReference type="EMBL" id="APE36026.1"/>
    </source>
</evidence>
<dbReference type="InterPro" id="IPR051448">
    <property type="entry name" value="CdaR-like_regulators"/>
</dbReference>
<dbReference type="AlphaFoldDB" id="A0A1J0VVJ7"/>
<evidence type="ECO:0000259" key="3">
    <source>
        <dbReference type="Pfam" id="PF13556"/>
    </source>
</evidence>
<accession>A0A1J0VVJ7</accession>
<feature type="domain" description="PucR C-terminal helix-turn-helix" evidence="3">
    <location>
        <begin position="511"/>
        <end position="568"/>
    </location>
</feature>
<dbReference type="InterPro" id="IPR025736">
    <property type="entry name" value="PucR_C-HTH_dom"/>
</dbReference>
<dbReference type="EMBL" id="CP018082">
    <property type="protein sequence ID" value="APE36026.1"/>
    <property type="molecule type" value="Genomic_DNA"/>
</dbReference>
<dbReference type="Pfam" id="PF07905">
    <property type="entry name" value="PucR"/>
    <property type="match status" value="1"/>
</dbReference>
<dbReference type="OrthoDB" id="2973014at2"/>
<feature type="region of interest" description="Disordered" evidence="1">
    <location>
        <begin position="333"/>
        <end position="384"/>
    </location>
</feature>
<evidence type="ECO:0000313" key="5">
    <source>
        <dbReference type="Proteomes" id="UP000183810"/>
    </source>
</evidence>
<dbReference type="KEGG" id="nsl:BOX37_21155"/>
<dbReference type="InterPro" id="IPR012914">
    <property type="entry name" value="PucR_dom"/>
</dbReference>
<protein>
    <submittedName>
        <fullName evidence="4">PucR family transcriptional regulator</fullName>
    </submittedName>
</protein>
<reference evidence="4" key="1">
    <citation type="submission" date="2016-11" db="EMBL/GenBank/DDBJ databases">
        <authorList>
            <person name="Jaros S."/>
            <person name="Januszkiewicz K."/>
            <person name="Wedrychowicz H."/>
        </authorList>
    </citation>
    <scope>NUCLEOTIDE SEQUENCE [LARGE SCALE GENOMIC DNA]</scope>
    <source>
        <strain evidence="4">Y48</strain>
    </source>
</reference>
<dbReference type="Gene3D" id="1.10.10.2840">
    <property type="entry name" value="PucR C-terminal helix-turn-helix domain"/>
    <property type="match status" value="1"/>
</dbReference>
<keyword evidence="5" id="KW-1185">Reference proteome</keyword>
<dbReference type="RefSeq" id="WP_071929215.1">
    <property type="nucleotide sequence ID" value="NZ_CP018082.1"/>
</dbReference>
<feature type="domain" description="Purine catabolism PurC-like" evidence="2">
    <location>
        <begin position="7"/>
        <end position="127"/>
    </location>
</feature>
<feature type="compositionally biased region" description="Basic and acidic residues" evidence="1">
    <location>
        <begin position="370"/>
        <end position="384"/>
    </location>
</feature>
<dbReference type="Pfam" id="PF13556">
    <property type="entry name" value="HTH_30"/>
    <property type="match status" value="1"/>
</dbReference>
<sequence>MLLTVADVLATPVVQAGQPEVVCAANLDRPVRWVHVSDQAEIAHVLVGAELILTTGQALAAPESARITYLRSLAAAGVAGLVVELGSYVSELGPVVAATAAELGLPVIALHRVTRFVEITEVVHRVIVADQYAELEFARTVHETFTELSVRRAALTEIVKTAAGMLDASVVLEDLARRVLAATAHNTSSAALLDNWESVSRLLPEGPGVVAVGPHTERWGRLILRSDGVPTPRATMVLERAAQTLTLHRMIDRDRFGLHQQAQTGLIADLIGGRVIDERDAIARAAALGLTRRARYVPLVIEIETVAESDPVAGQRRSAAVVEAVTHGLGRTGASALSAAEHRPAARRAAGRRTGGGRSATELPGTGRRFAGEHSVDERVERGDSAGVAGERVAMILAVPAGTSVDDHLRVVCAAMLTEVRRAEGVRGAAIGVGADADSLLDTASQLAHAADVAAVARSMTGAFSRLFFRSADIRLRGLLSSIRDEPAVQSFAETELGALLRYDIRHDTDLTGTLRSFLDLAGNKTELAKSLTISRPTLYDRLARIERILAVDLDDGESRTSLHAALLVRDLTAGSDEL</sequence>
<evidence type="ECO:0000256" key="1">
    <source>
        <dbReference type="SAM" id="MobiDB-lite"/>
    </source>
</evidence>
<organism evidence="4 5">
    <name type="scientific">Nocardia mangyaensis</name>
    <dbReference type="NCBI Taxonomy" id="2213200"/>
    <lineage>
        <taxon>Bacteria</taxon>
        <taxon>Bacillati</taxon>
        <taxon>Actinomycetota</taxon>
        <taxon>Actinomycetes</taxon>
        <taxon>Mycobacteriales</taxon>
        <taxon>Nocardiaceae</taxon>
        <taxon>Nocardia</taxon>
    </lineage>
</organism>
<dbReference type="PANTHER" id="PTHR33744:SF1">
    <property type="entry name" value="DNA-BINDING TRANSCRIPTIONAL ACTIVATOR ADER"/>
    <property type="match status" value="1"/>
</dbReference>
<gene>
    <name evidence="4" type="ORF">BOX37_21155</name>
</gene>
<dbReference type="Proteomes" id="UP000183810">
    <property type="component" value="Chromosome"/>
</dbReference>
<dbReference type="InterPro" id="IPR042070">
    <property type="entry name" value="PucR_C-HTH_sf"/>
</dbReference>
<name>A0A1J0VVJ7_9NOCA</name>